<dbReference type="AlphaFoldDB" id="X1VJZ5"/>
<sequence length="133" mass="13955">MMFSQLAAKNISDGTFEAGKLSIKDTNGVIKSGSTGASLYSTSTSAETVGNNLTGASGSNTNGIQVGSGTDAVSFEDFELQTLITNGTEAGQLNYVQSELKAKVLELEVKKNGSRLIKNHMSDLKKPLYWAAG</sequence>
<dbReference type="EMBL" id="BARW01036624">
    <property type="protein sequence ID" value="GAJ19317.1"/>
    <property type="molecule type" value="Genomic_DNA"/>
</dbReference>
<feature type="non-terminal residue" evidence="1">
    <location>
        <position position="133"/>
    </location>
</feature>
<name>X1VJZ5_9ZZZZ</name>
<organism evidence="1">
    <name type="scientific">marine sediment metagenome</name>
    <dbReference type="NCBI Taxonomy" id="412755"/>
    <lineage>
        <taxon>unclassified sequences</taxon>
        <taxon>metagenomes</taxon>
        <taxon>ecological metagenomes</taxon>
    </lineage>
</organism>
<evidence type="ECO:0000313" key="1">
    <source>
        <dbReference type="EMBL" id="GAJ19317.1"/>
    </source>
</evidence>
<reference evidence="1" key="1">
    <citation type="journal article" date="2014" name="Front. Microbiol.">
        <title>High frequency of phylogenetically diverse reductive dehalogenase-homologous genes in deep subseafloor sedimentary metagenomes.</title>
        <authorList>
            <person name="Kawai M."/>
            <person name="Futagami T."/>
            <person name="Toyoda A."/>
            <person name="Takaki Y."/>
            <person name="Nishi S."/>
            <person name="Hori S."/>
            <person name="Arai W."/>
            <person name="Tsubouchi T."/>
            <person name="Morono Y."/>
            <person name="Uchiyama I."/>
            <person name="Ito T."/>
            <person name="Fujiyama A."/>
            <person name="Inagaki F."/>
            <person name="Takami H."/>
        </authorList>
    </citation>
    <scope>NUCLEOTIDE SEQUENCE</scope>
    <source>
        <strain evidence="1">Expedition CK06-06</strain>
    </source>
</reference>
<gene>
    <name evidence="1" type="ORF">S12H4_56795</name>
</gene>
<comment type="caution">
    <text evidence="1">The sequence shown here is derived from an EMBL/GenBank/DDBJ whole genome shotgun (WGS) entry which is preliminary data.</text>
</comment>
<protein>
    <submittedName>
        <fullName evidence="1">Uncharacterized protein</fullName>
    </submittedName>
</protein>
<accession>X1VJZ5</accession>
<proteinExistence type="predicted"/>